<dbReference type="Proteomes" id="UP000199052">
    <property type="component" value="Unassembled WGS sequence"/>
</dbReference>
<evidence type="ECO:0000313" key="2">
    <source>
        <dbReference type="EMBL" id="SFG79700.1"/>
    </source>
</evidence>
<evidence type="ECO:0000313" key="1">
    <source>
        <dbReference type="EMBL" id="NYH86705.1"/>
    </source>
</evidence>
<dbReference type="Proteomes" id="UP000533017">
    <property type="component" value="Unassembled WGS sequence"/>
</dbReference>
<evidence type="ECO:0000313" key="3">
    <source>
        <dbReference type="Proteomes" id="UP000199052"/>
    </source>
</evidence>
<sequence length="118" mass="12546">MGSRSQRAPRSAVPALVGAALFAALAIVLAYDSYVLATLGQIAEGVVLDRKRAPSWAGKGSDGPRITVRFTTKDGHQVEDRTDTFVDDPVTFSMLSSTRLVSKAKSMSSGVGSHRRLP</sequence>
<protein>
    <submittedName>
        <fullName evidence="2">Uncharacterized protein</fullName>
    </submittedName>
</protein>
<reference evidence="1 4" key="2">
    <citation type="submission" date="2020-07" db="EMBL/GenBank/DDBJ databases">
        <title>Sequencing the genomes of 1000 actinobacteria strains.</title>
        <authorList>
            <person name="Klenk H.-P."/>
        </authorList>
    </citation>
    <scope>NUCLEOTIDE SEQUENCE [LARGE SCALE GENOMIC DNA]</scope>
    <source>
        <strain evidence="1 4">DSM 45117</strain>
    </source>
</reference>
<evidence type="ECO:0000313" key="4">
    <source>
        <dbReference type="Proteomes" id="UP000533017"/>
    </source>
</evidence>
<keyword evidence="4" id="KW-1185">Reference proteome</keyword>
<dbReference type="EMBL" id="JACBZA010000001">
    <property type="protein sequence ID" value="NYH86705.1"/>
    <property type="molecule type" value="Genomic_DNA"/>
</dbReference>
<dbReference type="AlphaFoldDB" id="A0A1I2URR5"/>
<reference evidence="2 3" key="1">
    <citation type="submission" date="2016-10" db="EMBL/GenBank/DDBJ databases">
        <authorList>
            <person name="de Groot N.N."/>
        </authorList>
    </citation>
    <scope>NUCLEOTIDE SEQUENCE [LARGE SCALE GENOMIC DNA]</scope>
    <source>
        <strain evidence="2 3">CPCC 202808</strain>
    </source>
</reference>
<accession>A0A1I2URR5</accession>
<name>A0A1I2URR5_9ACTN</name>
<gene>
    <name evidence="1" type="ORF">FHR37_005556</name>
    <name evidence="2" type="ORF">SAMN05421678_108292</name>
</gene>
<organism evidence="2 3">
    <name type="scientific">Actinopolymorpha cephalotaxi</name>
    <dbReference type="NCBI Taxonomy" id="504797"/>
    <lineage>
        <taxon>Bacteria</taxon>
        <taxon>Bacillati</taxon>
        <taxon>Actinomycetota</taxon>
        <taxon>Actinomycetes</taxon>
        <taxon>Propionibacteriales</taxon>
        <taxon>Actinopolymorphaceae</taxon>
        <taxon>Actinopolymorpha</taxon>
    </lineage>
</organism>
<dbReference type="EMBL" id="FOOI01000008">
    <property type="protein sequence ID" value="SFG79700.1"/>
    <property type="molecule type" value="Genomic_DNA"/>
</dbReference>
<proteinExistence type="predicted"/>